<organism evidence="2">
    <name type="scientific">Colletotrichum fructicola (strain Nara gc5)</name>
    <name type="common">Anthracnose fungus</name>
    <name type="synonym">Colletotrichum gloeosporioides (strain Nara gc5)</name>
    <dbReference type="NCBI Taxonomy" id="1213859"/>
    <lineage>
        <taxon>Eukaryota</taxon>
        <taxon>Fungi</taxon>
        <taxon>Dikarya</taxon>
        <taxon>Ascomycota</taxon>
        <taxon>Pezizomycotina</taxon>
        <taxon>Sordariomycetes</taxon>
        <taxon>Hypocreomycetidae</taxon>
        <taxon>Glomerellales</taxon>
        <taxon>Glomerellaceae</taxon>
        <taxon>Colletotrichum</taxon>
        <taxon>Colletotrichum gloeosporioides species complex</taxon>
    </lineage>
</organism>
<gene>
    <name evidence="2" type="ORF">CGGC5_7793</name>
</gene>
<evidence type="ECO:0000256" key="1">
    <source>
        <dbReference type="SAM" id="MobiDB-lite"/>
    </source>
</evidence>
<dbReference type="AlphaFoldDB" id="L2G097"/>
<dbReference type="HOGENOM" id="CLU_707896_0_0_1"/>
<evidence type="ECO:0000313" key="2">
    <source>
        <dbReference type="EMBL" id="ELA32124.1"/>
    </source>
</evidence>
<feature type="compositionally biased region" description="Low complexity" evidence="1">
    <location>
        <begin position="138"/>
        <end position="148"/>
    </location>
</feature>
<proteinExistence type="predicted"/>
<reference evidence="2" key="1">
    <citation type="submission" date="2012-08" db="EMBL/GenBank/DDBJ databases">
        <title>Genome analysis of Colletotrichum orbiculare and Colletotrichum fructicola.</title>
        <authorList>
            <person name="Gan P.H.P."/>
            <person name="Ikeda K."/>
            <person name="Irieda H."/>
            <person name="Narusaka M."/>
            <person name="O'Connell R.J."/>
            <person name="Narusaka Y."/>
            <person name="Takano Y."/>
            <person name="Kubo Y."/>
            <person name="Shirasu K."/>
        </authorList>
    </citation>
    <scope>NUCLEOTIDE SEQUENCE</scope>
    <source>
        <strain evidence="2">Nara gc5</strain>
    </source>
</reference>
<accession>L2G097</accession>
<feature type="region of interest" description="Disordered" evidence="1">
    <location>
        <begin position="138"/>
        <end position="166"/>
    </location>
</feature>
<name>L2G097_COLFN</name>
<dbReference type="EMBL" id="KB020718">
    <property type="protein sequence ID" value="ELA32124.1"/>
    <property type="molecule type" value="Genomic_DNA"/>
</dbReference>
<dbReference type="STRING" id="1213859.L2G097"/>
<protein>
    <submittedName>
        <fullName evidence="2">ATP synthase f1</fullName>
    </submittedName>
</protein>
<sequence>MSLMQDMWCITEVAVFRELSRSTAKSATTPRSAPPTDLHIFKFGVRRIVTTATQIEKLVSVYQDVAFIKLNSPFAGNLTNISCRYKLFTTNGLNIEVVATLATNISITRTVMMARKVNFDPSVNWTVFHSDKACRNDNGFNDNSSDSNETGYKGDNAHNGFRLESFSPDDAPIRDYSKGFQKSRNEKRFLGSRLCLGGIEGAVGSVAGEALSTVAGAQSAMANGNTSNAVKSATSSGAIVCAVQTEASLQAMVVRINQEGGGLQRVVVFTGWYRNTGGNTEYTLDPPVPGSQEHATRVVIRRVAIAEADLETLMTLPREMLNRLRIKASSYGGGEEGFYDVIKSGVQTTGPAVLYIAKKAVHTVTLVIVVELSERLKGAVGAESSATPCN</sequence>